<dbReference type="EMBL" id="DS268109">
    <property type="protein sequence ID" value="KMM65813.1"/>
    <property type="molecule type" value="Genomic_DNA"/>
</dbReference>
<dbReference type="AlphaFoldDB" id="A0A0J6F6L3"/>
<accession>A0A0J6F6L3</accession>
<reference evidence="2" key="2">
    <citation type="journal article" date="2009" name="Genome Res.">
        <title>Comparative genomic analyses of the human fungal pathogens Coccidioides and their relatives.</title>
        <authorList>
            <person name="Sharpton T.J."/>
            <person name="Stajich J.E."/>
            <person name="Rounsley S.D."/>
            <person name="Gardner M.J."/>
            <person name="Wortman J.R."/>
            <person name="Jordar V.S."/>
            <person name="Maiti R."/>
            <person name="Kodira C.D."/>
            <person name="Neafsey D.E."/>
            <person name="Zeng Q."/>
            <person name="Hung C.-Y."/>
            <person name="McMahan C."/>
            <person name="Muszewska A."/>
            <person name="Grynberg M."/>
            <person name="Mandel M.A."/>
            <person name="Kellner E.M."/>
            <person name="Barker B.M."/>
            <person name="Galgiani J.N."/>
            <person name="Orbach M.J."/>
            <person name="Kirkland T.N."/>
            <person name="Cole G.T."/>
            <person name="Henn M.R."/>
            <person name="Birren B.W."/>
            <person name="Taylor J.W."/>
        </authorList>
    </citation>
    <scope>NUCLEOTIDE SEQUENCE [LARGE SCALE GENOMIC DNA]</scope>
    <source>
        <strain evidence="2">RMSCC 3488</strain>
    </source>
</reference>
<proteinExistence type="predicted"/>
<reference evidence="1 2" key="1">
    <citation type="submission" date="2007-06" db="EMBL/GenBank/DDBJ databases">
        <title>The Genome Sequence of Coccidioides posadasii RMSCC_3488.</title>
        <authorList>
            <consortium name="Coccidioides Genome Resources Consortium"/>
            <consortium name="The Broad Institute Genome Sequencing Platform"/>
            <person name="Henn M.R."/>
            <person name="Sykes S."/>
            <person name="Young S."/>
            <person name="Jaffe D."/>
            <person name="Berlin A."/>
            <person name="Alvarez P."/>
            <person name="Butler J."/>
            <person name="Gnerre S."/>
            <person name="Grabherr M."/>
            <person name="Mauceli E."/>
            <person name="Brockman W."/>
            <person name="Kodira C."/>
            <person name="Alvarado L."/>
            <person name="Zeng Q."/>
            <person name="Crawford M."/>
            <person name="Antoine C."/>
            <person name="Devon K."/>
            <person name="Galgiani J."/>
            <person name="Orsborn K."/>
            <person name="Lewis M.L."/>
            <person name="Nusbaum C."/>
            <person name="Galagan J."/>
            <person name="Birren B."/>
        </authorList>
    </citation>
    <scope>NUCLEOTIDE SEQUENCE [LARGE SCALE GENOMIC DNA]</scope>
    <source>
        <strain evidence="1 2">RMSCC 3488</strain>
    </source>
</reference>
<dbReference type="VEuPathDB" id="FungiDB:CPAG_02157"/>
<gene>
    <name evidence="1" type="ORF">CPAG_02157</name>
</gene>
<evidence type="ECO:0000313" key="1">
    <source>
        <dbReference type="EMBL" id="KMM65813.1"/>
    </source>
</evidence>
<organism evidence="1 2">
    <name type="scientific">Coccidioides posadasii RMSCC 3488</name>
    <dbReference type="NCBI Taxonomy" id="454284"/>
    <lineage>
        <taxon>Eukaryota</taxon>
        <taxon>Fungi</taxon>
        <taxon>Dikarya</taxon>
        <taxon>Ascomycota</taxon>
        <taxon>Pezizomycotina</taxon>
        <taxon>Eurotiomycetes</taxon>
        <taxon>Eurotiomycetidae</taxon>
        <taxon>Onygenales</taxon>
        <taxon>Onygenaceae</taxon>
        <taxon>Coccidioides</taxon>
    </lineage>
</organism>
<reference evidence="2" key="3">
    <citation type="journal article" date="2010" name="Genome Res.">
        <title>Population genomic sequencing of Coccidioides fungi reveals recent hybridization and transposon control.</title>
        <authorList>
            <person name="Neafsey D.E."/>
            <person name="Barker B.M."/>
            <person name="Sharpton T.J."/>
            <person name="Stajich J.E."/>
            <person name="Park D.J."/>
            <person name="Whiston E."/>
            <person name="Hung C.-Y."/>
            <person name="McMahan C."/>
            <person name="White J."/>
            <person name="Sykes S."/>
            <person name="Heiman D."/>
            <person name="Young S."/>
            <person name="Zeng Q."/>
            <person name="Abouelleil A."/>
            <person name="Aftuck L."/>
            <person name="Bessette D."/>
            <person name="Brown A."/>
            <person name="FitzGerald M."/>
            <person name="Lui A."/>
            <person name="Macdonald J.P."/>
            <person name="Priest M."/>
            <person name="Orbach M.J."/>
            <person name="Galgiani J.N."/>
            <person name="Kirkland T.N."/>
            <person name="Cole G.T."/>
            <person name="Birren B.W."/>
            <person name="Henn M.R."/>
            <person name="Taylor J.W."/>
            <person name="Rounsley S.D."/>
        </authorList>
    </citation>
    <scope>NUCLEOTIDE SEQUENCE [LARGE SCALE GENOMIC DNA]</scope>
    <source>
        <strain evidence="2">RMSCC 3488</strain>
    </source>
</reference>
<sequence>MSRAMAGLESGWKDSRCLKLCLAGCAAEEILLAKVKSRDSQHHRRGDDISPVDVTVRGLENFLHGKCADDPLVEVCQVIDGLFRNPSASAFREHTDNAR</sequence>
<protein>
    <submittedName>
        <fullName evidence="1">Uncharacterized protein</fullName>
    </submittedName>
</protein>
<evidence type="ECO:0000313" key="2">
    <source>
        <dbReference type="Proteomes" id="UP000054567"/>
    </source>
</evidence>
<name>A0A0J6F6L3_COCPO</name>
<dbReference type="Proteomes" id="UP000054567">
    <property type="component" value="Unassembled WGS sequence"/>
</dbReference>